<accession>A0A174HY53</accession>
<reference evidence="2 3" key="1">
    <citation type="submission" date="2015-09" db="EMBL/GenBank/DDBJ databases">
        <authorList>
            <consortium name="Pathogen Informatics"/>
        </authorList>
    </citation>
    <scope>NUCLEOTIDE SEQUENCE [LARGE SCALE GENOMIC DNA]</scope>
    <source>
        <strain evidence="2 3">2789STDY5608850</strain>
    </source>
</reference>
<keyword evidence="1" id="KW-1133">Transmembrane helix</keyword>
<gene>
    <name evidence="2" type="ORF">ERS852407_03941</name>
</gene>
<protein>
    <submittedName>
        <fullName evidence="2">ABC transporter permease</fullName>
    </submittedName>
</protein>
<dbReference type="RefSeq" id="WP_055657747.1">
    <property type="nucleotide sequence ID" value="NZ_CABIXC010000011.1"/>
</dbReference>
<keyword evidence="1" id="KW-0812">Transmembrane</keyword>
<feature type="transmembrane region" description="Helical" evidence="1">
    <location>
        <begin position="240"/>
        <end position="259"/>
    </location>
</feature>
<feature type="transmembrane region" description="Helical" evidence="1">
    <location>
        <begin position="16"/>
        <end position="35"/>
    </location>
</feature>
<feature type="transmembrane region" description="Helical" evidence="1">
    <location>
        <begin position="106"/>
        <end position="128"/>
    </location>
</feature>
<sequence>MLGKVFKHEMKSTSRLFLPLMIGFIAITLLCKFTFETSYSAILGNNRLMETITVIFFVLYFIYIIALFVMTSVFIVMHFYKTMVSDQGYLTNTLPVKMSTLINAKLLSAVLWEIIAGVLFILSIFIFFTGHLNFKLTDLQQLLRDFGTLYREASNYLNMPIFLIEVTITCIAGLISGPLMLYAAIALGHLFRKHRVLWAIISYFVIYVVMQIISSVYFSICGYSSPLISNSEYAVQTVKNYMLFTTIFSVACTAGFYAITDYIFTRKLNLE</sequence>
<name>A0A174HY53_9FIRM</name>
<evidence type="ECO:0000313" key="3">
    <source>
        <dbReference type="Proteomes" id="UP000095651"/>
    </source>
</evidence>
<keyword evidence="1" id="KW-0472">Membrane</keyword>
<dbReference type="Proteomes" id="UP000095651">
    <property type="component" value="Unassembled WGS sequence"/>
</dbReference>
<feature type="transmembrane region" description="Helical" evidence="1">
    <location>
        <begin position="161"/>
        <end position="184"/>
    </location>
</feature>
<evidence type="ECO:0000256" key="1">
    <source>
        <dbReference type="SAM" id="Phobius"/>
    </source>
</evidence>
<evidence type="ECO:0000313" key="2">
    <source>
        <dbReference type="EMBL" id="CUO77980.1"/>
    </source>
</evidence>
<dbReference type="AlphaFoldDB" id="A0A174HY53"/>
<proteinExistence type="predicted"/>
<dbReference type="EMBL" id="CYZE01000011">
    <property type="protein sequence ID" value="CUO77980.1"/>
    <property type="molecule type" value="Genomic_DNA"/>
</dbReference>
<feature type="transmembrane region" description="Helical" evidence="1">
    <location>
        <begin position="55"/>
        <end position="80"/>
    </location>
</feature>
<feature type="transmembrane region" description="Helical" evidence="1">
    <location>
        <begin position="196"/>
        <end position="220"/>
    </location>
</feature>
<organism evidence="2 3">
    <name type="scientific">Hungatella hathewayi</name>
    <dbReference type="NCBI Taxonomy" id="154046"/>
    <lineage>
        <taxon>Bacteria</taxon>
        <taxon>Bacillati</taxon>
        <taxon>Bacillota</taxon>
        <taxon>Clostridia</taxon>
        <taxon>Lachnospirales</taxon>
        <taxon>Lachnospiraceae</taxon>
        <taxon>Hungatella</taxon>
    </lineage>
</organism>